<evidence type="ECO:0000313" key="4">
    <source>
        <dbReference type="Proteomes" id="UP001390339"/>
    </source>
</evidence>
<accession>A0ABR2I9X3</accession>
<evidence type="ECO:0000313" key="3">
    <source>
        <dbReference type="EMBL" id="KAK8859519.1"/>
    </source>
</evidence>
<dbReference type="Proteomes" id="UP001390339">
    <property type="component" value="Unassembled WGS sequence"/>
</dbReference>
<evidence type="ECO:0000313" key="2">
    <source>
        <dbReference type="EMBL" id="KAK8859466.1"/>
    </source>
</evidence>
<organism evidence="3 4">
    <name type="scientific">Apiospora arundinis</name>
    <dbReference type="NCBI Taxonomy" id="335852"/>
    <lineage>
        <taxon>Eukaryota</taxon>
        <taxon>Fungi</taxon>
        <taxon>Dikarya</taxon>
        <taxon>Ascomycota</taxon>
        <taxon>Pezizomycotina</taxon>
        <taxon>Sordariomycetes</taxon>
        <taxon>Xylariomycetidae</taxon>
        <taxon>Amphisphaeriales</taxon>
        <taxon>Apiosporaceae</taxon>
        <taxon>Apiospora</taxon>
    </lineage>
</organism>
<evidence type="ECO:0008006" key="5">
    <source>
        <dbReference type="Google" id="ProtNLM"/>
    </source>
</evidence>
<reference evidence="3" key="1">
    <citation type="submission" date="2023-01" db="EMBL/GenBank/DDBJ databases">
        <authorList>
            <person name="Sorensen T."/>
        </authorList>
    </citation>
    <scope>NUCLEOTIDE SEQUENCE</scope>
    <source>
        <strain evidence="3">AAU 773</strain>
    </source>
</reference>
<feature type="region of interest" description="Disordered" evidence="1">
    <location>
        <begin position="1"/>
        <end position="54"/>
    </location>
</feature>
<feature type="compositionally biased region" description="Basic and acidic residues" evidence="1">
    <location>
        <begin position="74"/>
        <end position="90"/>
    </location>
</feature>
<reference evidence="3 4" key="2">
    <citation type="journal article" date="2024" name="IMA Fungus">
        <title>Apiospora arundinis, a panoply of carbohydrate-active enzymes and secondary metabolites.</title>
        <authorList>
            <person name="Sorensen T."/>
            <person name="Petersen C."/>
            <person name="Muurmann A.T."/>
            <person name="Christiansen J.V."/>
            <person name="Brundto M.L."/>
            <person name="Overgaard C.K."/>
            <person name="Boysen A.T."/>
            <person name="Wollenberg R.D."/>
            <person name="Larsen T.O."/>
            <person name="Sorensen J.L."/>
            <person name="Nielsen K.L."/>
            <person name="Sondergaard T.E."/>
        </authorList>
    </citation>
    <scope>NUCLEOTIDE SEQUENCE [LARGE SCALE GENOMIC DNA]</scope>
    <source>
        <strain evidence="3 4">AAU 773</strain>
    </source>
</reference>
<proteinExistence type="predicted"/>
<feature type="region of interest" description="Disordered" evidence="1">
    <location>
        <begin position="69"/>
        <end position="90"/>
    </location>
</feature>
<dbReference type="EMBL" id="JAPCWZ010000006">
    <property type="protein sequence ID" value="KAK8859519.1"/>
    <property type="molecule type" value="Genomic_DNA"/>
</dbReference>
<name>A0ABR2I9X3_9PEZI</name>
<protein>
    <recommendedName>
        <fullName evidence="5">BZIP domain-containing protein</fullName>
    </recommendedName>
</protein>
<sequence>MTAHIRPTRSTMNRFDKKLPPPPRPPRPDAPLDDTVCPAPPSSSSHSSRSEGATIQLLRVENRELQATATRLQNRLEEAEGRRRESEERSRLLRQQALDYRQQLEKQNKQLRLLATTVRVAFSDYLVQLDSQATTGQDGEGQSEPAADEVCIYHDACDRTSVYSQDGNFV</sequence>
<keyword evidence="4" id="KW-1185">Reference proteome</keyword>
<gene>
    <name evidence="2" type="ORF">PGQ11_010200</name>
    <name evidence="3" type="ORF">PGQ11_010253</name>
</gene>
<comment type="caution">
    <text evidence="3">The sequence shown here is derived from an EMBL/GenBank/DDBJ whole genome shotgun (WGS) entry which is preliminary data.</text>
</comment>
<dbReference type="EMBL" id="JAPCWZ010000006">
    <property type="protein sequence ID" value="KAK8859466.1"/>
    <property type="molecule type" value="Genomic_DNA"/>
</dbReference>
<evidence type="ECO:0000256" key="1">
    <source>
        <dbReference type="SAM" id="MobiDB-lite"/>
    </source>
</evidence>
<feature type="compositionally biased region" description="Pro residues" evidence="1">
    <location>
        <begin position="20"/>
        <end position="29"/>
    </location>
</feature>